<dbReference type="InterPro" id="IPR013325">
    <property type="entry name" value="RNA_pol_sigma_r2"/>
</dbReference>
<dbReference type="NCBIfam" id="TIGR02937">
    <property type="entry name" value="sigma70-ECF"/>
    <property type="match status" value="1"/>
</dbReference>
<dbReference type="SUPFAM" id="SSF88659">
    <property type="entry name" value="Sigma3 and sigma4 domains of RNA polymerase sigma factors"/>
    <property type="match status" value="1"/>
</dbReference>
<dbReference type="AlphaFoldDB" id="A0A5C6AVS8"/>
<protein>
    <submittedName>
        <fullName evidence="7">ECF RNA polymerase sigma factor SigE</fullName>
    </submittedName>
</protein>
<dbReference type="GO" id="GO:0016987">
    <property type="term" value="F:sigma factor activity"/>
    <property type="evidence" value="ECO:0007669"/>
    <property type="project" value="UniProtKB-KW"/>
</dbReference>
<dbReference type="InterPro" id="IPR014284">
    <property type="entry name" value="RNA_pol_sigma-70_dom"/>
</dbReference>
<dbReference type="EMBL" id="SJPM01000001">
    <property type="protein sequence ID" value="TWU04063.1"/>
    <property type="molecule type" value="Genomic_DNA"/>
</dbReference>
<keyword evidence="2" id="KW-0805">Transcription regulation</keyword>
<dbReference type="SUPFAM" id="SSF88946">
    <property type="entry name" value="Sigma2 domain of RNA polymerase sigma factors"/>
    <property type="match status" value="1"/>
</dbReference>
<dbReference type="InterPro" id="IPR007627">
    <property type="entry name" value="RNA_pol_sigma70_r2"/>
</dbReference>
<name>A0A5C6AVS8_9BACT</name>
<dbReference type="Pfam" id="PF04542">
    <property type="entry name" value="Sigma70_r2"/>
    <property type="match status" value="1"/>
</dbReference>
<reference evidence="7 8" key="1">
    <citation type="submission" date="2019-02" db="EMBL/GenBank/DDBJ databases">
        <title>Deep-cultivation of Planctomycetes and their phenomic and genomic characterization uncovers novel biology.</title>
        <authorList>
            <person name="Wiegand S."/>
            <person name="Jogler M."/>
            <person name="Boedeker C."/>
            <person name="Pinto D."/>
            <person name="Vollmers J."/>
            <person name="Rivas-Marin E."/>
            <person name="Kohn T."/>
            <person name="Peeters S.H."/>
            <person name="Heuer A."/>
            <person name="Rast P."/>
            <person name="Oberbeckmann S."/>
            <person name="Bunk B."/>
            <person name="Jeske O."/>
            <person name="Meyerdierks A."/>
            <person name="Storesund J.E."/>
            <person name="Kallscheuer N."/>
            <person name="Luecker S."/>
            <person name="Lage O.M."/>
            <person name="Pohl T."/>
            <person name="Merkel B.J."/>
            <person name="Hornburger P."/>
            <person name="Mueller R.-W."/>
            <person name="Bruemmer F."/>
            <person name="Labrenz M."/>
            <person name="Spormann A.M."/>
            <person name="Op Den Camp H."/>
            <person name="Overmann J."/>
            <person name="Amann R."/>
            <person name="Jetten M.S.M."/>
            <person name="Mascher T."/>
            <person name="Medema M.H."/>
            <person name="Devos D.P."/>
            <person name="Kaster A.-K."/>
            <person name="Ovreas L."/>
            <person name="Rohde M."/>
            <person name="Galperin M.Y."/>
            <person name="Jogler C."/>
        </authorList>
    </citation>
    <scope>NUCLEOTIDE SEQUENCE [LARGE SCALE GENOMIC DNA]</scope>
    <source>
        <strain evidence="7 8">Pla100</strain>
    </source>
</reference>
<evidence type="ECO:0000256" key="2">
    <source>
        <dbReference type="ARBA" id="ARBA00023015"/>
    </source>
</evidence>
<gene>
    <name evidence="7" type="primary">sigE_3</name>
    <name evidence="7" type="ORF">Pla100_09990</name>
</gene>
<comment type="caution">
    <text evidence="7">The sequence shown here is derived from an EMBL/GenBank/DDBJ whole genome shotgun (WGS) entry which is preliminary data.</text>
</comment>
<feature type="domain" description="RNA polymerase sigma-70 region 2" evidence="6">
    <location>
        <begin position="31"/>
        <end position="97"/>
    </location>
</feature>
<evidence type="ECO:0000256" key="3">
    <source>
        <dbReference type="ARBA" id="ARBA00023082"/>
    </source>
</evidence>
<evidence type="ECO:0000256" key="4">
    <source>
        <dbReference type="ARBA" id="ARBA00023125"/>
    </source>
</evidence>
<dbReference type="GO" id="GO:0006352">
    <property type="term" value="P:DNA-templated transcription initiation"/>
    <property type="evidence" value="ECO:0007669"/>
    <property type="project" value="InterPro"/>
</dbReference>
<evidence type="ECO:0000256" key="1">
    <source>
        <dbReference type="ARBA" id="ARBA00010641"/>
    </source>
</evidence>
<proteinExistence type="inferred from homology"/>
<dbReference type="PANTHER" id="PTHR43133:SF8">
    <property type="entry name" value="RNA POLYMERASE SIGMA FACTOR HI_1459-RELATED"/>
    <property type="match status" value="1"/>
</dbReference>
<evidence type="ECO:0000256" key="5">
    <source>
        <dbReference type="ARBA" id="ARBA00023163"/>
    </source>
</evidence>
<dbReference type="GO" id="GO:0003677">
    <property type="term" value="F:DNA binding"/>
    <property type="evidence" value="ECO:0007669"/>
    <property type="project" value="UniProtKB-KW"/>
</dbReference>
<dbReference type="InterPro" id="IPR036388">
    <property type="entry name" value="WH-like_DNA-bd_sf"/>
</dbReference>
<evidence type="ECO:0000313" key="8">
    <source>
        <dbReference type="Proteomes" id="UP000316213"/>
    </source>
</evidence>
<evidence type="ECO:0000259" key="6">
    <source>
        <dbReference type="Pfam" id="PF04542"/>
    </source>
</evidence>
<keyword evidence="5" id="KW-0804">Transcription</keyword>
<dbReference type="Gene3D" id="1.10.1740.10">
    <property type="match status" value="1"/>
</dbReference>
<keyword evidence="4" id="KW-0238">DNA-binding</keyword>
<dbReference type="PANTHER" id="PTHR43133">
    <property type="entry name" value="RNA POLYMERASE ECF-TYPE SIGMA FACTO"/>
    <property type="match status" value="1"/>
</dbReference>
<accession>A0A5C6AVS8</accession>
<dbReference type="Gene3D" id="1.10.10.10">
    <property type="entry name" value="Winged helix-like DNA-binding domain superfamily/Winged helix DNA-binding domain"/>
    <property type="match status" value="1"/>
</dbReference>
<sequence>MTPTPETSESLLIRVRDPEDRAAWDRFDAIYRPVVYRVARRAGWQHCDAEDLTQRVMVSVAKAVPEWRKDHSKGGFRSWLYAIARNALISTLRKSGREPAGGGSEFLLQSQTIEGPASELERLIDQEHHRSLLRRAAELVRDEFKDTSWQAFWLTTLGELSVPEAAEKLQLSTGAVYAARSRILRRLQEVAGQYDHEEKATQS</sequence>
<keyword evidence="3" id="KW-0731">Sigma factor</keyword>
<evidence type="ECO:0000313" key="7">
    <source>
        <dbReference type="EMBL" id="TWU04063.1"/>
    </source>
</evidence>
<comment type="similarity">
    <text evidence="1">Belongs to the sigma-70 factor family. ECF subfamily.</text>
</comment>
<keyword evidence="8" id="KW-1185">Reference proteome</keyword>
<dbReference type="InterPro" id="IPR039425">
    <property type="entry name" value="RNA_pol_sigma-70-like"/>
</dbReference>
<dbReference type="RefSeq" id="WP_186775516.1">
    <property type="nucleotide sequence ID" value="NZ_SJPM01000001.1"/>
</dbReference>
<organism evidence="7 8">
    <name type="scientific">Neorhodopirellula pilleata</name>
    <dbReference type="NCBI Taxonomy" id="2714738"/>
    <lineage>
        <taxon>Bacteria</taxon>
        <taxon>Pseudomonadati</taxon>
        <taxon>Planctomycetota</taxon>
        <taxon>Planctomycetia</taxon>
        <taxon>Pirellulales</taxon>
        <taxon>Pirellulaceae</taxon>
        <taxon>Neorhodopirellula</taxon>
    </lineage>
</organism>
<dbReference type="InterPro" id="IPR013324">
    <property type="entry name" value="RNA_pol_sigma_r3/r4-like"/>
</dbReference>
<dbReference type="Proteomes" id="UP000316213">
    <property type="component" value="Unassembled WGS sequence"/>
</dbReference>